<feature type="non-terminal residue" evidence="1">
    <location>
        <position position="1"/>
    </location>
</feature>
<proteinExistence type="predicted"/>
<dbReference type="EMBL" id="JASSZA010000002">
    <property type="protein sequence ID" value="KAK2117273.1"/>
    <property type="molecule type" value="Genomic_DNA"/>
</dbReference>
<feature type="non-terminal residue" evidence="1">
    <location>
        <position position="53"/>
    </location>
</feature>
<sequence length="53" mass="5829">PEGPLINTAQLVFPTGHSQRCQQGRAECRRWLVHTSPVTCSISHGVPYASKEP</sequence>
<keyword evidence="2" id="KW-1185">Reference proteome</keyword>
<name>A0ABQ9W6L0_SAGOE</name>
<evidence type="ECO:0000313" key="2">
    <source>
        <dbReference type="Proteomes" id="UP001266305"/>
    </source>
</evidence>
<reference evidence="1 2" key="1">
    <citation type="submission" date="2023-05" db="EMBL/GenBank/DDBJ databases">
        <title>B98-5 Cell Line De Novo Hybrid Assembly: An Optical Mapping Approach.</title>
        <authorList>
            <person name="Kananen K."/>
            <person name="Auerbach J.A."/>
            <person name="Kautto E."/>
            <person name="Blachly J.S."/>
        </authorList>
    </citation>
    <scope>NUCLEOTIDE SEQUENCE [LARGE SCALE GENOMIC DNA]</scope>
    <source>
        <strain evidence="1">B95-8</strain>
        <tissue evidence="1">Cell line</tissue>
    </source>
</reference>
<dbReference type="Proteomes" id="UP001266305">
    <property type="component" value="Unassembled WGS sequence"/>
</dbReference>
<evidence type="ECO:0000313" key="1">
    <source>
        <dbReference type="EMBL" id="KAK2117273.1"/>
    </source>
</evidence>
<gene>
    <name evidence="1" type="ORF">P7K49_004159</name>
</gene>
<organism evidence="1 2">
    <name type="scientific">Saguinus oedipus</name>
    <name type="common">Cotton-top tamarin</name>
    <name type="synonym">Oedipomidas oedipus</name>
    <dbReference type="NCBI Taxonomy" id="9490"/>
    <lineage>
        <taxon>Eukaryota</taxon>
        <taxon>Metazoa</taxon>
        <taxon>Chordata</taxon>
        <taxon>Craniata</taxon>
        <taxon>Vertebrata</taxon>
        <taxon>Euteleostomi</taxon>
        <taxon>Mammalia</taxon>
        <taxon>Eutheria</taxon>
        <taxon>Euarchontoglires</taxon>
        <taxon>Primates</taxon>
        <taxon>Haplorrhini</taxon>
        <taxon>Platyrrhini</taxon>
        <taxon>Cebidae</taxon>
        <taxon>Callitrichinae</taxon>
        <taxon>Saguinus</taxon>
    </lineage>
</organism>
<comment type="caution">
    <text evidence="1">The sequence shown here is derived from an EMBL/GenBank/DDBJ whole genome shotgun (WGS) entry which is preliminary data.</text>
</comment>
<protein>
    <submittedName>
        <fullName evidence="1">Uncharacterized protein</fullName>
    </submittedName>
</protein>
<accession>A0ABQ9W6L0</accession>